<dbReference type="InterPro" id="IPR036695">
    <property type="entry name" value="Arg-tRNA-synth_N_sf"/>
</dbReference>
<evidence type="ECO:0000313" key="4">
    <source>
        <dbReference type="Proteomes" id="UP000245207"/>
    </source>
</evidence>
<dbReference type="STRING" id="35608.A0A2U1KHN1"/>
<sequence length="615" mass="70096">MERNQEDKRWSFQQEIRNLFAASLKSSFPEFEQKPVIYASQKGQDGDYNCQNVLRIWPQIRKSLGQQKYAHIKKPTDVGELIKNNLPKSSMIAGEASIQDVGFVAISLSRKWLIEENTFVSLLKFRAQVHRITTNSCQDINELKKTSEITLESSEDGTEWDERVLEFHLLEFTEYESVVEKCTLLLCEANSVVIDSCFRLLGITPEFSNSSESLQSFAKQEMDIHDRLSYGSVAEKCTLLLCEATSVVMETCFRLLGITPEFSNSSASLQSFAKQEMDIHARLSVENQKGDKRKHKGAKRNQERPFKDLFTTPPSVARDPTINSRFELFSIRSTVTTDSRFKRGKLFGLISVSDKDGLLLDAGSHISEPDFGYVPIFNVDWSDSTNMCNGAVVYLEDPSFHRSVPFSSSIDIRIELNVISEDKDACFPMCNTKFELDVSEFWAKKLDSKCGRLSINGENAITSMYYILLRDAIDTVVEVSFKPKTRRKVCGYIAAYYDDDSDLPFESYHPMRNWYAALLVKSHLPFNLVDGKIALKKSILVVPVKGSLRIEANLQDYDSEEVILKGSHTFKSQRKDRSSYIIDGIEGTDFGLDVKVKWDYKVESHHTYEESLLRV</sequence>
<dbReference type="Pfam" id="PF20241">
    <property type="entry name" value="DUF6598"/>
    <property type="match status" value="1"/>
</dbReference>
<keyword evidence="3" id="KW-0436">Ligase</keyword>
<dbReference type="PANTHER" id="PTHR11956:SF5">
    <property type="entry name" value="ARGININE--TRNA LIGASE, CYTOPLASMIC"/>
    <property type="match status" value="1"/>
</dbReference>
<proteinExistence type="predicted"/>
<gene>
    <name evidence="3" type="ORF">CTI12_AA601620</name>
</gene>
<dbReference type="EMBL" id="PKPP01018474">
    <property type="protein sequence ID" value="PWA36262.1"/>
    <property type="molecule type" value="Genomic_DNA"/>
</dbReference>
<organism evidence="3 4">
    <name type="scientific">Artemisia annua</name>
    <name type="common">Sweet wormwood</name>
    <dbReference type="NCBI Taxonomy" id="35608"/>
    <lineage>
        <taxon>Eukaryota</taxon>
        <taxon>Viridiplantae</taxon>
        <taxon>Streptophyta</taxon>
        <taxon>Embryophyta</taxon>
        <taxon>Tracheophyta</taxon>
        <taxon>Spermatophyta</taxon>
        <taxon>Magnoliopsida</taxon>
        <taxon>eudicotyledons</taxon>
        <taxon>Gunneridae</taxon>
        <taxon>Pentapetalae</taxon>
        <taxon>asterids</taxon>
        <taxon>campanulids</taxon>
        <taxon>Asterales</taxon>
        <taxon>Asteraceae</taxon>
        <taxon>Asteroideae</taxon>
        <taxon>Anthemideae</taxon>
        <taxon>Artemisiinae</taxon>
        <taxon>Artemisia</taxon>
    </lineage>
</organism>
<dbReference type="InterPro" id="IPR005148">
    <property type="entry name" value="Arg-tRNA-synth_N"/>
</dbReference>
<dbReference type="InterPro" id="IPR046533">
    <property type="entry name" value="DUF6598"/>
</dbReference>
<accession>A0A2U1KHN1</accession>
<dbReference type="GO" id="GO:0006420">
    <property type="term" value="P:arginyl-tRNA aminoacylation"/>
    <property type="evidence" value="ECO:0007669"/>
    <property type="project" value="InterPro"/>
</dbReference>
<feature type="region of interest" description="Disordered" evidence="1">
    <location>
        <begin position="287"/>
        <end position="312"/>
    </location>
</feature>
<dbReference type="SMART" id="SM01016">
    <property type="entry name" value="Arg_tRNA_synt_N"/>
    <property type="match status" value="1"/>
</dbReference>
<evidence type="ECO:0000313" key="3">
    <source>
        <dbReference type="EMBL" id="PWA36262.1"/>
    </source>
</evidence>
<feature type="domain" description="Arginyl tRNA synthetase N-terminal" evidence="2">
    <location>
        <begin position="14"/>
        <end position="108"/>
    </location>
</feature>
<evidence type="ECO:0000259" key="2">
    <source>
        <dbReference type="SMART" id="SM01016"/>
    </source>
</evidence>
<protein>
    <submittedName>
        <fullName evidence="3">Arginine--tRNA ligase, chloroplastic/mitochondrial</fullName>
    </submittedName>
</protein>
<comment type="caution">
    <text evidence="3">The sequence shown here is derived from an EMBL/GenBank/DDBJ whole genome shotgun (WGS) entry which is preliminary data.</text>
</comment>
<dbReference type="AlphaFoldDB" id="A0A2U1KHN1"/>
<dbReference type="Pfam" id="PF03485">
    <property type="entry name" value="Arg_tRNA_synt_N"/>
    <property type="match status" value="1"/>
</dbReference>
<dbReference type="Gene3D" id="3.30.1360.70">
    <property type="entry name" value="Arginyl tRNA synthetase N-terminal domain"/>
    <property type="match status" value="1"/>
</dbReference>
<dbReference type="Proteomes" id="UP000245207">
    <property type="component" value="Unassembled WGS sequence"/>
</dbReference>
<dbReference type="GO" id="GO:0005524">
    <property type="term" value="F:ATP binding"/>
    <property type="evidence" value="ECO:0007669"/>
    <property type="project" value="InterPro"/>
</dbReference>
<dbReference type="GO" id="GO:0005737">
    <property type="term" value="C:cytoplasm"/>
    <property type="evidence" value="ECO:0007669"/>
    <property type="project" value="InterPro"/>
</dbReference>
<keyword evidence="4" id="KW-1185">Reference proteome</keyword>
<reference evidence="3 4" key="1">
    <citation type="journal article" date="2018" name="Mol. Plant">
        <title>The genome of Artemisia annua provides insight into the evolution of Asteraceae family and artemisinin biosynthesis.</title>
        <authorList>
            <person name="Shen Q."/>
            <person name="Zhang L."/>
            <person name="Liao Z."/>
            <person name="Wang S."/>
            <person name="Yan T."/>
            <person name="Shi P."/>
            <person name="Liu M."/>
            <person name="Fu X."/>
            <person name="Pan Q."/>
            <person name="Wang Y."/>
            <person name="Lv Z."/>
            <person name="Lu X."/>
            <person name="Zhang F."/>
            <person name="Jiang W."/>
            <person name="Ma Y."/>
            <person name="Chen M."/>
            <person name="Hao X."/>
            <person name="Li L."/>
            <person name="Tang Y."/>
            <person name="Lv G."/>
            <person name="Zhou Y."/>
            <person name="Sun X."/>
            <person name="Brodelius P.E."/>
            <person name="Rose J.K.C."/>
            <person name="Tang K."/>
        </authorList>
    </citation>
    <scope>NUCLEOTIDE SEQUENCE [LARGE SCALE GENOMIC DNA]</scope>
    <source>
        <strain evidence="4">cv. Huhao1</strain>
        <tissue evidence="3">Leaf</tissue>
    </source>
</reference>
<dbReference type="PANTHER" id="PTHR11956">
    <property type="entry name" value="ARGINYL-TRNA SYNTHETASE"/>
    <property type="match status" value="1"/>
</dbReference>
<dbReference type="OrthoDB" id="1602268at2759"/>
<dbReference type="GO" id="GO:0004814">
    <property type="term" value="F:arginine-tRNA ligase activity"/>
    <property type="evidence" value="ECO:0007669"/>
    <property type="project" value="InterPro"/>
</dbReference>
<evidence type="ECO:0000256" key="1">
    <source>
        <dbReference type="SAM" id="MobiDB-lite"/>
    </source>
</evidence>
<dbReference type="InterPro" id="IPR001278">
    <property type="entry name" value="Arg-tRNA-ligase"/>
</dbReference>
<name>A0A2U1KHN1_ARTAN</name>